<comment type="catalytic activity">
    <reaction evidence="11">
        <text>L-arginyl-glycine(out) = L-arginyl-glycine(in)</text>
        <dbReference type="Rhea" id="RHEA:79391"/>
        <dbReference type="ChEBI" id="CHEBI:229955"/>
    </reaction>
</comment>
<feature type="transmembrane region" description="Helical" evidence="20">
    <location>
        <begin position="118"/>
        <end position="140"/>
    </location>
</feature>
<comment type="catalytic activity">
    <reaction evidence="3">
        <text>L-histidyl-glycine(out) = L-histidyl-glycine(in)</text>
        <dbReference type="Rhea" id="RHEA:79395"/>
        <dbReference type="ChEBI" id="CHEBI:229957"/>
    </reaction>
</comment>
<dbReference type="InterPro" id="IPR052187">
    <property type="entry name" value="MFSD1"/>
</dbReference>
<feature type="transmembrane region" description="Helical" evidence="20">
    <location>
        <begin position="49"/>
        <end position="69"/>
    </location>
</feature>
<feature type="transmembrane region" description="Helical" evidence="20">
    <location>
        <begin position="276"/>
        <end position="296"/>
    </location>
</feature>
<feature type="transmembrane region" description="Helical" evidence="20">
    <location>
        <begin position="216"/>
        <end position="242"/>
    </location>
</feature>
<dbReference type="SUPFAM" id="SSF103473">
    <property type="entry name" value="MFS general substrate transporter"/>
    <property type="match status" value="1"/>
</dbReference>
<feature type="compositionally biased region" description="Polar residues" evidence="19">
    <location>
        <begin position="1"/>
        <end position="10"/>
    </location>
</feature>
<reference evidence="21 22" key="1">
    <citation type="journal article" date="2014" name="PLoS Genet.">
        <title>Analysis of the Phlebiopsis gigantea genome, transcriptome and secretome provides insight into its pioneer colonization strategies of wood.</title>
        <authorList>
            <person name="Hori C."/>
            <person name="Ishida T."/>
            <person name="Igarashi K."/>
            <person name="Samejima M."/>
            <person name="Suzuki H."/>
            <person name="Master E."/>
            <person name="Ferreira P."/>
            <person name="Ruiz-Duenas F.J."/>
            <person name="Held B."/>
            <person name="Canessa P."/>
            <person name="Larrondo L.F."/>
            <person name="Schmoll M."/>
            <person name="Druzhinina I.S."/>
            <person name="Kubicek C.P."/>
            <person name="Gaskell J.A."/>
            <person name="Kersten P."/>
            <person name="St John F."/>
            <person name="Glasner J."/>
            <person name="Sabat G."/>
            <person name="Splinter BonDurant S."/>
            <person name="Syed K."/>
            <person name="Yadav J."/>
            <person name="Mgbeahuruike A.C."/>
            <person name="Kovalchuk A."/>
            <person name="Asiegbu F.O."/>
            <person name="Lackner G."/>
            <person name="Hoffmeister D."/>
            <person name="Rencoret J."/>
            <person name="Gutierrez A."/>
            <person name="Sun H."/>
            <person name="Lindquist E."/>
            <person name="Barry K."/>
            <person name="Riley R."/>
            <person name="Grigoriev I.V."/>
            <person name="Henrissat B."/>
            <person name="Kues U."/>
            <person name="Berka R.M."/>
            <person name="Martinez A.T."/>
            <person name="Covert S.F."/>
            <person name="Blanchette R.A."/>
            <person name="Cullen D."/>
        </authorList>
    </citation>
    <scope>NUCLEOTIDE SEQUENCE [LARGE SCALE GENOMIC DNA]</scope>
    <source>
        <strain evidence="21 22">11061_1 CR5-6</strain>
    </source>
</reference>
<feature type="transmembrane region" description="Helical" evidence="20">
    <location>
        <begin position="343"/>
        <end position="362"/>
    </location>
</feature>
<dbReference type="EMBL" id="KN840668">
    <property type="protein sequence ID" value="KIP02537.1"/>
    <property type="molecule type" value="Genomic_DNA"/>
</dbReference>
<dbReference type="AlphaFoldDB" id="A0A0C3S0K8"/>
<dbReference type="PANTHER" id="PTHR23512">
    <property type="entry name" value="MAJOR FACILITATOR SUPERFAMILY DOMAIN-CONTAINING PROTEIN 1"/>
    <property type="match status" value="1"/>
</dbReference>
<evidence type="ECO:0000256" key="17">
    <source>
        <dbReference type="ARBA" id="ARBA00045709"/>
    </source>
</evidence>
<comment type="subunit">
    <text evidence="18">Homodimer. Interacts with lysosomal protein GLMP (via lumenal domain); the interaction starts while both proteins are still in the endoplasmic reticulum and is required for stabilization of MFSD1 in lysosomes but has no direct effect on its targeting to lysosomes or transporter activity.</text>
</comment>
<feature type="transmembrane region" description="Helical" evidence="20">
    <location>
        <begin position="368"/>
        <end position="388"/>
    </location>
</feature>
<evidence type="ECO:0000256" key="5">
    <source>
        <dbReference type="ARBA" id="ARBA00044884"/>
    </source>
</evidence>
<keyword evidence="20" id="KW-1133">Transmembrane helix</keyword>
<evidence type="ECO:0000256" key="19">
    <source>
        <dbReference type="SAM" id="MobiDB-lite"/>
    </source>
</evidence>
<dbReference type="OrthoDB" id="424834at2759"/>
<evidence type="ECO:0000256" key="13">
    <source>
        <dbReference type="ARBA" id="ARBA00044919"/>
    </source>
</evidence>
<evidence type="ECO:0000256" key="10">
    <source>
        <dbReference type="ARBA" id="ARBA00044900"/>
    </source>
</evidence>
<comment type="catalytic activity">
    <reaction evidence="12">
        <text>L-histidyl-L-alpha-amino acid(out) = L-histidyl-L-alpha-amino acid(in)</text>
        <dbReference type="Rhea" id="RHEA:79379"/>
        <dbReference type="ChEBI" id="CHEBI:229964"/>
    </reaction>
</comment>
<dbReference type="Pfam" id="PF07690">
    <property type="entry name" value="MFS_1"/>
    <property type="match status" value="1"/>
</dbReference>
<organism evidence="21 22">
    <name type="scientific">Phlebiopsis gigantea (strain 11061_1 CR5-6)</name>
    <name type="common">White-rot fungus</name>
    <name type="synonym">Peniophora gigantea</name>
    <dbReference type="NCBI Taxonomy" id="745531"/>
    <lineage>
        <taxon>Eukaryota</taxon>
        <taxon>Fungi</taxon>
        <taxon>Dikarya</taxon>
        <taxon>Basidiomycota</taxon>
        <taxon>Agaricomycotina</taxon>
        <taxon>Agaricomycetes</taxon>
        <taxon>Polyporales</taxon>
        <taxon>Phanerochaetaceae</taxon>
        <taxon>Phlebiopsis</taxon>
    </lineage>
</organism>
<dbReference type="PANTHER" id="PTHR23512:SF12">
    <property type="entry name" value="TRANSPORTER, PUTATIVE (AFU_ORTHOLOGUE AFUA_4G00260)-RELATED"/>
    <property type="match status" value="1"/>
</dbReference>
<feature type="transmembrane region" description="Helical" evidence="20">
    <location>
        <begin position="524"/>
        <end position="544"/>
    </location>
</feature>
<evidence type="ECO:0000313" key="22">
    <source>
        <dbReference type="Proteomes" id="UP000053257"/>
    </source>
</evidence>
<evidence type="ECO:0000313" key="21">
    <source>
        <dbReference type="EMBL" id="KIP02537.1"/>
    </source>
</evidence>
<evidence type="ECO:0000256" key="6">
    <source>
        <dbReference type="ARBA" id="ARBA00044891"/>
    </source>
</evidence>
<keyword evidence="20" id="KW-0472">Membrane</keyword>
<evidence type="ECO:0000256" key="20">
    <source>
        <dbReference type="SAM" id="Phobius"/>
    </source>
</evidence>
<comment type="catalytic activity">
    <reaction evidence="9">
        <text>L-arginyl-L-alpha-amino acid(out) = L-arginyl-L-alpha-amino acid(in)</text>
        <dbReference type="Rhea" id="RHEA:79371"/>
        <dbReference type="ChEBI" id="CHEBI:84315"/>
    </reaction>
</comment>
<evidence type="ECO:0000256" key="11">
    <source>
        <dbReference type="ARBA" id="ARBA00044903"/>
    </source>
</evidence>
<evidence type="ECO:0000256" key="7">
    <source>
        <dbReference type="ARBA" id="ARBA00044893"/>
    </source>
</evidence>
<dbReference type="GO" id="GO:0016020">
    <property type="term" value="C:membrane"/>
    <property type="evidence" value="ECO:0007669"/>
    <property type="project" value="UniProtKB-SubCell"/>
</dbReference>
<proteinExistence type="predicted"/>
<dbReference type="InterPro" id="IPR036259">
    <property type="entry name" value="MFS_trans_sf"/>
</dbReference>
<dbReference type="HOGENOM" id="CLU_024516_1_1_1"/>
<evidence type="ECO:0000256" key="3">
    <source>
        <dbReference type="ARBA" id="ARBA00044878"/>
    </source>
</evidence>
<dbReference type="GO" id="GO:0022857">
    <property type="term" value="F:transmembrane transporter activity"/>
    <property type="evidence" value="ECO:0007669"/>
    <property type="project" value="InterPro"/>
</dbReference>
<sequence length="563" mass="60604">MSIEHTTSAEKSPVDEKGSYQVRESSSPQPSDEVARLPSAAPAKRTLPYGWQLLMIILTCLCTFGNHWSNGLIVALKTTIIKETQINNSQFATLVAVTNLVNTFLCIAIGFTIDKWGGASLSVILAGFHLAGTIVMSGAATNNLNSYPLLIVGKVLAAIGDGSLDNAQHRIFSTYFAPGRGFAFSIGTIWGIANLAQFTGQSTANVITQNLGSYAWALWISSVIALFSFLCAVTVVGLDIYLRRKYTITDQTNGRRHVGAVKRSAFRLDALKHLPFTFWVVVFFAVFENAGVQSFVSISTQFAQQRLGKGAVIGGWVSSFYLLLPACLTPFIGVYIDFFGQRIGFLFLSGLTFLISMLLLKFSHTVPTFIAAYIFYALSQCVTPAPQVEIIRSIIADPQYFATAFAIKKSVVQASIVIITTAAGKLQDDSPTDSLDPAVTLWLAYAFLSVAVSGALLIASYIVPARLPAARLSQIAPRALPAEVRRLAAAAGVSKSAAVDADEEDGETKELERALKAPAWRGTLFRWSFMAVSLGVIFIGWVMFGMGVSWGVHGSVVAGTTGE</sequence>
<evidence type="ECO:0000256" key="4">
    <source>
        <dbReference type="ARBA" id="ARBA00044881"/>
    </source>
</evidence>
<dbReference type="InterPro" id="IPR011701">
    <property type="entry name" value="MFS"/>
</dbReference>
<evidence type="ECO:0000256" key="16">
    <source>
        <dbReference type="ARBA" id="ARBA00045018"/>
    </source>
</evidence>
<protein>
    <recommendedName>
        <fullName evidence="15">Lysosomal dipeptide transporter MFSD1</fullName>
    </recommendedName>
    <alternativeName>
        <fullName evidence="16">Major facilitator superfamily domain-containing protein 1</fullName>
    </alternativeName>
</protein>
<evidence type="ECO:0000256" key="12">
    <source>
        <dbReference type="ARBA" id="ARBA00044912"/>
    </source>
</evidence>
<keyword evidence="20" id="KW-0812">Transmembrane</keyword>
<gene>
    <name evidence="21" type="ORF">PHLGIDRAFT_290895</name>
</gene>
<comment type="catalytic activity">
    <reaction evidence="2">
        <text>L-lysyl-L-alanine(out) = L-lysyl-L-alanine(in)</text>
        <dbReference type="Rhea" id="RHEA:79399"/>
        <dbReference type="ChEBI" id="CHEBI:229954"/>
    </reaction>
</comment>
<comment type="catalytic activity">
    <reaction evidence="6">
        <text>L-lysyl-L-alpha-amino acid(out) = L-lysyl-L-alpha-amino acid(in)</text>
        <dbReference type="Rhea" id="RHEA:79387"/>
        <dbReference type="ChEBI" id="CHEBI:229965"/>
    </reaction>
</comment>
<comment type="catalytic activity">
    <reaction evidence="10">
        <text>L-lysyl-L-lysine(out) = L-lysyl-L-lysine(in)</text>
        <dbReference type="Rhea" id="RHEA:79403"/>
        <dbReference type="ChEBI" id="CHEBI:229956"/>
    </reaction>
</comment>
<comment type="catalytic activity">
    <reaction evidence="14">
        <text>L-lysyl-glycine(out) = L-lysyl-glycine(in)</text>
        <dbReference type="Rhea" id="RHEA:79407"/>
        <dbReference type="ChEBI" id="CHEBI:191202"/>
    </reaction>
</comment>
<dbReference type="Gene3D" id="1.20.1250.20">
    <property type="entry name" value="MFS general substrate transporter like domains"/>
    <property type="match status" value="2"/>
</dbReference>
<evidence type="ECO:0000256" key="18">
    <source>
        <dbReference type="ARBA" id="ARBA00046376"/>
    </source>
</evidence>
<feature type="transmembrane region" description="Helical" evidence="20">
    <location>
        <begin position="89"/>
        <end position="111"/>
    </location>
</feature>
<comment type="function">
    <text evidence="17">Lysosomal dipeptide uniporter that selectively exports lysine, arginine or histidine-containing dipeptides with a net positive charge from the lysosome lumen into the cytosol. Could play a role in a specific type of protein O-glycosylation indirectly regulating macrophages migration and tissue invasion. Also essential for liver homeostasis.</text>
</comment>
<feature type="transmembrane region" description="Helical" evidence="20">
    <location>
        <begin position="176"/>
        <end position="196"/>
    </location>
</feature>
<evidence type="ECO:0000256" key="14">
    <source>
        <dbReference type="ARBA" id="ARBA00044924"/>
    </source>
</evidence>
<evidence type="ECO:0000256" key="1">
    <source>
        <dbReference type="ARBA" id="ARBA00004141"/>
    </source>
</evidence>
<name>A0A0C3S0K8_PHLG1</name>
<comment type="catalytic activity">
    <reaction evidence="4">
        <text>L-alpha-aminoacyl-L-arginine(out) = L-alpha-aminoacyl-L-arginine(in)</text>
        <dbReference type="Rhea" id="RHEA:79367"/>
        <dbReference type="ChEBI" id="CHEBI:229968"/>
    </reaction>
</comment>
<comment type="catalytic activity">
    <reaction evidence="13">
        <text>L-alanyl-L-lysine(out) = L-alanyl-L-lysine(in)</text>
        <dbReference type="Rhea" id="RHEA:79415"/>
        <dbReference type="ChEBI" id="CHEBI:192470"/>
    </reaction>
</comment>
<keyword evidence="22" id="KW-1185">Reference proteome</keyword>
<evidence type="ECO:0000256" key="9">
    <source>
        <dbReference type="ARBA" id="ARBA00044899"/>
    </source>
</evidence>
<comment type="subcellular location">
    <subcellularLocation>
        <location evidence="1">Membrane</location>
        <topology evidence="1">Multi-pass membrane protein</topology>
    </subcellularLocation>
</comment>
<comment type="catalytic activity">
    <reaction evidence="7">
        <text>L-alpha-aminoacyl-L-lysine(out) = L-alpha-aminoacyl-L-lysine(in)</text>
        <dbReference type="Rhea" id="RHEA:79383"/>
        <dbReference type="ChEBI" id="CHEBI:229966"/>
    </reaction>
</comment>
<comment type="catalytic activity">
    <reaction evidence="5">
        <text>L-alpha-aminoacyl-L-histidine(out) = L-alpha-aminoacyl-L-histidine(in)</text>
        <dbReference type="Rhea" id="RHEA:79375"/>
        <dbReference type="ChEBI" id="CHEBI:229967"/>
    </reaction>
</comment>
<evidence type="ECO:0000256" key="15">
    <source>
        <dbReference type="ARBA" id="ARBA00044985"/>
    </source>
</evidence>
<feature type="region of interest" description="Disordered" evidence="19">
    <location>
        <begin position="1"/>
        <end position="38"/>
    </location>
</feature>
<dbReference type="STRING" id="745531.A0A0C3S0K8"/>
<feature type="transmembrane region" description="Helical" evidence="20">
    <location>
        <begin position="316"/>
        <end position="336"/>
    </location>
</feature>
<dbReference type="Proteomes" id="UP000053257">
    <property type="component" value="Unassembled WGS sequence"/>
</dbReference>
<accession>A0A0C3S0K8</accession>
<comment type="catalytic activity">
    <reaction evidence="8">
        <text>L-aspartyl-L-lysine(out) = L-aspartyl-L-lysine(in)</text>
        <dbReference type="Rhea" id="RHEA:79411"/>
        <dbReference type="ChEBI" id="CHEBI:229953"/>
    </reaction>
</comment>
<evidence type="ECO:0000256" key="2">
    <source>
        <dbReference type="ARBA" id="ARBA00044876"/>
    </source>
</evidence>
<evidence type="ECO:0000256" key="8">
    <source>
        <dbReference type="ARBA" id="ARBA00044898"/>
    </source>
</evidence>
<feature type="transmembrane region" description="Helical" evidence="20">
    <location>
        <begin position="442"/>
        <end position="463"/>
    </location>
</feature>